<proteinExistence type="predicted"/>
<sequence>MVSLRFGEMPESGPFVLIRSGLEYVKPPEFDIDEYIAEVLYGVSEANRIHDSDLQVEEIEISSVDFPARGQVGHCAEKLVGYALNDQAEQVVAGNPLDV</sequence>
<protein>
    <submittedName>
        <fullName evidence="1">Uncharacterized protein</fullName>
    </submittedName>
</protein>
<organism evidence="1">
    <name type="scientific">Oceaniferula spumae</name>
    <dbReference type="NCBI Taxonomy" id="2979115"/>
    <lineage>
        <taxon>Bacteria</taxon>
        <taxon>Pseudomonadati</taxon>
        <taxon>Verrucomicrobiota</taxon>
        <taxon>Verrucomicrobiia</taxon>
        <taxon>Verrucomicrobiales</taxon>
        <taxon>Verrucomicrobiaceae</taxon>
        <taxon>Oceaniferula</taxon>
    </lineage>
</organism>
<dbReference type="AlphaFoldDB" id="A0AAT9FPA2"/>
<reference evidence="1" key="1">
    <citation type="submission" date="2024-07" db="EMBL/GenBank/DDBJ databases">
        <title>Complete genome sequence of Verrucomicrobiaceae bacterium NT6N.</title>
        <authorList>
            <person name="Huang C."/>
            <person name="Takami H."/>
            <person name="Hamasaki K."/>
        </authorList>
    </citation>
    <scope>NUCLEOTIDE SEQUENCE</scope>
    <source>
        <strain evidence="1">NT6N</strain>
    </source>
</reference>
<gene>
    <name evidence="1" type="ORF">NT6N_27690</name>
</gene>
<dbReference type="EMBL" id="AP026866">
    <property type="protein sequence ID" value="BDS07729.1"/>
    <property type="molecule type" value="Genomic_DNA"/>
</dbReference>
<name>A0AAT9FPA2_9BACT</name>
<dbReference type="KEGG" id="osu:NT6N_27690"/>
<evidence type="ECO:0000313" key="1">
    <source>
        <dbReference type="EMBL" id="BDS07729.1"/>
    </source>
</evidence>
<accession>A0AAT9FPA2</accession>